<dbReference type="GO" id="GO:0007062">
    <property type="term" value="P:sister chromatid cohesion"/>
    <property type="evidence" value="ECO:0007669"/>
    <property type="project" value="TreeGrafter"/>
</dbReference>
<dbReference type="GO" id="GO:0003682">
    <property type="term" value="F:chromatin binding"/>
    <property type="evidence" value="ECO:0007669"/>
    <property type="project" value="TreeGrafter"/>
</dbReference>
<reference evidence="3 4" key="1">
    <citation type="submission" date="2019-01" db="EMBL/GenBank/DDBJ databases">
        <title>Genome Assembly of Collichthys lucidus.</title>
        <authorList>
            <person name="Cai M."/>
            <person name="Xiao S."/>
        </authorList>
    </citation>
    <scope>NUCLEOTIDE SEQUENCE [LARGE SCALE GENOMIC DNA]</scope>
    <source>
        <strain evidence="3">JT15FE1705JMU</strain>
        <tissue evidence="3">Muscle</tissue>
    </source>
</reference>
<dbReference type="PANTHER" id="PTHR11199:SF10">
    <property type="entry name" value="COHESIN SUBUNIT SA"/>
    <property type="match status" value="1"/>
</dbReference>
<protein>
    <submittedName>
        <fullName evidence="3">Cohesin subunit SA-3 SCC3-like protein 3</fullName>
    </submittedName>
</protein>
<dbReference type="STRING" id="240159.A0A4U5UCI9"/>
<dbReference type="EMBL" id="CM014083">
    <property type="protein sequence ID" value="TKS72099.1"/>
    <property type="molecule type" value="Genomic_DNA"/>
</dbReference>
<dbReference type="GO" id="GO:0008278">
    <property type="term" value="C:cohesin complex"/>
    <property type="evidence" value="ECO:0007669"/>
    <property type="project" value="TreeGrafter"/>
</dbReference>
<sequence>MRATKGRRQAVPGPLPPKRPRRKAALKVPTPPDPSPQQHPRGTRRQASPRPVKDVNKGNQGISAEDIYEAVRSGKSAMVTVVDEWLDSYKRSREAGLLVLINFIVRSCGCKGVVSREMFDSMQNAEIISTLTREFNEGVPGVWLTSSPNLSTHLLEENQAELPRLVLPADET</sequence>
<dbReference type="AlphaFoldDB" id="A0A4U5UCI9"/>
<evidence type="ECO:0000313" key="4">
    <source>
        <dbReference type="Proteomes" id="UP000298787"/>
    </source>
</evidence>
<accession>A0A4U5UCI9</accession>
<evidence type="ECO:0000256" key="1">
    <source>
        <dbReference type="ARBA" id="ARBA00005486"/>
    </source>
</evidence>
<name>A0A4U5UCI9_COLLU</name>
<dbReference type="PANTHER" id="PTHR11199">
    <property type="entry name" value="STROMAL ANTIGEN"/>
    <property type="match status" value="1"/>
</dbReference>
<feature type="region of interest" description="Disordered" evidence="2">
    <location>
        <begin position="1"/>
        <end position="61"/>
    </location>
</feature>
<keyword evidence="4" id="KW-1185">Reference proteome</keyword>
<dbReference type="Proteomes" id="UP000298787">
    <property type="component" value="Chromosome 6"/>
</dbReference>
<proteinExistence type="inferred from homology"/>
<dbReference type="GO" id="GO:0000785">
    <property type="term" value="C:chromatin"/>
    <property type="evidence" value="ECO:0007669"/>
    <property type="project" value="TreeGrafter"/>
</dbReference>
<organism evidence="3 4">
    <name type="scientific">Collichthys lucidus</name>
    <name type="common">Big head croaker</name>
    <name type="synonym">Sciaena lucida</name>
    <dbReference type="NCBI Taxonomy" id="240159"/>
    <lineage>
        <taxon>Eukaryota</taxon>
        <taxon>Metazoa</taxon>
        <taxon>Chordata</taxon>
        <taxon>Craniata</taxon>
        <taxon>Vertebrata</taxon>
        <taxon>Euteleostomi</taxon>
        <taxon>Actinopterygii</taxon>
        <taxon>Neopterygii</taxon>
        <taxon>Teleostei</taxon>
        <taxon>Neoteleostei</taxon>
        <taxon>Acanthomorphata</taxon>
        <taxon>Eupercaria</taxon>
        <taxon>Sciaenidae</taxon>
        <taxon>Collichthys</taxon>
    </lineage>
</organism>
<comment type="similarity">
    <text evidence="1">Belongs to the SCC3 family.</text>
</comment>
<gene>
    <name evidence="3" type="ORF">D9C73_006172</name>
</gene>
<dbReference type="GO" id="GO:0005634">
    <property type="term" value="C:nucleus"/>
    <property type="evidence" value="ECO:0007669"/>
    <property type="project" value="TreeGrafter"/>
</dbReference>
<dbReference type="InterPro" id="IPR039662">
    <property type="entry name" value="Cohesin_Scc3/SA"/>
</dbReference>
<evidence type="ECO:0000256" key="2">
    <source>
        <dbReference type="SAM" id="MobiDB-lite"/>
    </source>
</evidence>
<evidence type="ECO:0000313" key="3">
    <source>
        <dbReference type="EMBL" id="TKS72099.1"/>
    </source>
</evidence>